<feature type="region of interest" description="Disordered" evidence="1">
    <location>
        <begin position="516"/>
        <end position="560"/>
    </location>
</feature>
<dbReference type="KEGG" id="hdh:G5B40_11610"/>
<feature type="compositionally biased region" description="Basic and acidic residues" evidence="1">
    <location>
        <begin position="683"/>
        <end position="701"/>
    </location>
</feature>
<feature type="region of interest" description="Disordered" evidence="1">
    <location>
        <begin position="839"/>
        <end position="881"/>
    </location>
</feature>
<feature type="region of interest" description="Disordered" evidence="1">
    <location>
        <begin position="721"/>
        <end position="809"/>
    </location>
</feature>
<feature type="compositionally biased region" description="Basic and acidic residues" evidence="1">
    <location>
        <begin position="841"/>
        <end position="880"/>
    </location>
</feature>
<dbReference type="RefSeq" id="WP_165098744.1">
    <property type="nucleotide sequence ID" value="NZ_CP049056.1"/>
</dbReference>
<proteinExistence type="predicted"/>
<organism evidence="3 4">
    <name type="scientific">Pikeienuella piscinae</name>
    <dbReference type="NCBI Taxonomy" id="2748098"/>
    <lineage>
        <taxon>Bacteria</taxon>
        <taxon>Pseudomonadati</taxon>
        <taxon>Pseudomonadota</taxon>
        <taxon>Alphaproteobacteria</taxon>
        <taxon>Rhodobacterales</taxon>
        <taxon>Paracoccaceae</taxon>
        <taxon>Pikeienuella</taxon>
    </lineage>
</organism>
<dbReference type="InterPro" id="IPR044929">
    <property type="entry name" value="DNA/RNA_non-sp_Endonuclease_sf"/>
</dbReference>
<feature type="compositionally biased region" description="Low complexity" evidence="1">
    <location>
        <begin position="534"/>
        <end position="555"/>
    </location>
</feature>
<keyword evidence="4" id="KW-1185">Reference proteome</keyword>
<evidence type="ECO:0000256" key="1">
    <source>
        <dbReference type="SAM" id="MobiDB-lite"/>
    </source>
</evidence>
<feature type="compositionally biased region" description="Polar residues" evidence="1">
    <location>
        <begin position="1591"/>
        <end position="1601"/>
    </location>
</feature>
<feature type="region of interest" description="Disordered" evidence="1">
    <location>
        <begin position="1"/>
        <end position="200"/>
    </location>
</feature>
<dbReference type="EMBL" id="CP049056">
    <property type="protein sequence ID" value="QIE56042.1"/>
    <property type="molecule type" value="Genomic_DNA"/>
</dbReference>
<feature type="compositionally biased region" description="Basic and acidic residues" evidence="1">
    <location>
        <begin position="622"/>
        <end position="635"/>
    </location>
</feature>
<dbReference type="PANTHER" id="PTHR34491:SF156">
    <property type="entry name" value="KINESIN MOTOR DOMAIN-CONTAINING PROTEIN"/>
    <property type="match status" value="1"/>
</dbReference>
<evidence type="ECO:0000313" key="4">
    <source>
        <dbReference type="Proteomes" id="UP000503336"/>
    </source>
</evidence>
<dbReference type="Pfam" id="PF13699">
    <property type="entry name" value="eCIS_core"/>
    <property type="match status" value="1"/>
</dbReference>
<dbReference type="InterPro" id="IPR025295">
    <property type="entry name" value="eCIS_core_dom"/>
</dbReference>
<reference evidence="3 4" key="1">
    <citation type="submission" date="2020-02" db="EMBL/GenBank/DDBJ databases">
        <title>complete genome sequence of Rhodobacteraceae bacterium.</title>
        <authorList>
            <person name="Park J."/>
            <person name="Kim Y.-S."/>
            <person name="Kim K.-H."/>
        </authorList>
    </citation>
    <scope>NUCLEOTIDE SEQUENCE [LARGE SCALE GENOMIC DNA]</scope>
    <source>
        <strain evidence="3 4">RR4-56</strain>
    </source>
</reference>
<feature type="domain" description="eCIS core" evidence="2">
    <location>
        <begin position="224"/>
        <end position="300"/>
    </location>
</feature>
<name>A0A7L5BWE9_9RHOB</name>
<sequence>MKSAAAIHAKPESGRASGPPRPFFGAPMQAKLNVSTPGDRHEREADSAADAVVHGRGAMARDRRPVSAQLTPLEQRAPRVDRMEEEEAQTAPERASDPNYDEHEPTLRACPPVVEDEPLQMKGEEEAQAAPEETQLAEEEAQSAPEEAQMAEEETETAPEEAQMAEEEEAQTAPEEAQEEAQRQEEEEEALQMRSERSGRYSARAVRMQIVERQLRAARGRGNPLPEPVRSKMEAGLGADLSGVRIHTDGPAMLMTRMLNAKAFASGRDVFFSPHRYAPGTERGDHLIAHELAHTLQQGGIKTHEETAAQRVAEDDKVLSRPESLRAIRIARGEIGKINSKLHGPDGNRVGWERLLAIFRGAYGGDVIAPAVIKRIITTPDQLPHWCGVSAWRALREGGFPLPPWVSGKNMTKGMETRKPGELPQKGDIAYRQFTPGLEKPTNHQALVSGVESAETAAGKPFKSIKVRTIDGNTAGKDNLGGQVEEKWQPIGAWDAFFIPSSVVDMPPAELIETDRASEDLGPDPDAEEKAPEPETAAPEPAAASASGADADGPPVVEPEALAGPEADVAVEIPPAPDASVEAAAEVEKLSLEGSSDEALVGFMDASPSRMAASAPALGPALEKKTSTEKKEVAEKAPTLTAKTGGEVDPGVTAPEDLPIPADTTLTEGGKGPEVGKLTPDPYEEKGKPPSNAAKREEIRKQPTSGFLDWLRNQFTNLFNGLRTSDDSVNTSAGSRKRVALTGDADVGQMERQRQEGTGRLRKQRDEKVAAFKNHPGQSNIQPRKVEEARSPAVSPETSEPIEDLPPDDGVADFVAAALPKAVRDAADAKMAPDLHANLAEARKRTTEAAAKRDTDKDAEIAEAERKTAAASRDADEGQRKAVLAGRTDVARQQGEAITGAYDGVAEFAKDAGKRQADDQKTIADNVKREEGLADSELEKGEAEAKRIKTAQEAKARDQKEKLRKEKEKQGFWERAASAVKSLVDKIAEAIDDIFNALRSLVKKAIEAAKKAAIGLINAAREAVVKKLNDFRDWAKDKVDTYVKDRFPGLAAKLNKGIDATVDVAVDGVNAAADAAIETVEALADALGKALDRILAAFQAGLKAAVKIAGAVLTGDFAGALRIAIEAACEIAGIDPKPIFGFMERAGAQLTAILKEPGKFINNVMTALGMGVRGFLERIKQHLMTGLIEWLTGALSVVPITLPDKWDIKGIFSLVAQILGLTYENIKARIIRKFPKAAKIFDLVEKGFALIRKLLSKDFSALWEEVKASLANLKDTVIAGIRNWVIVNVIKEGVVWLLSLMNPASALVKALKLLYDLVMWLVERYEQIKTFVVSVYEAVVNIAAGILGPAAKAVEAALGRAVPVLISMFAAAIGLGGIGEAVKGVLEKISAPINKLIDALIDRVVAFAKKIWGKTKEGAKAVKKKAKETAAKVKEKIFNWWKEKRGFTSKDGGKHKIYYKGTAGKADLWIASTPSRIEAFLAKKKADAKEDADQRKVAGDALAQYKLVLKSEAKLEKLRAKRSGIPVSDKKRYRAATSAVESEIRVFRNQLDALSKILAKATFEDESIIQTKVDHSGSGQKNTRALPLTHLSGNTKGSSPSQDPPGWDHAVALDTKPDGTSRNQWVRGHLLNDNLHGPGTSVNLVPITQKMNRSMETKVEGPAKAAIRDKDAKLYYKAEAKFWSAPDPVGKFPQSITVEWGESEKTPSGFVQKKKRGGDTFTMPTQPPATAAAFVPSINDGSPGLLLKGIRKHGPTTTSYFVSNVLLAEYSPANPYSSKTNMRQRLYTNKIAELEALGGTLKADRKTYVDATYKAITVNDVRV</sequence>
<feature type="region of interest" description="Disordered" evidence="1">
    <location>
        <begin position="929"/>
        <end position="963"/>
    </location>
</feature>
<evidence type="ECO:0000259" key="2">
    <source>
        <dbReference type="Pfam" id="PF13699"/>
    </source>
</evidence>
<feature type="region of interest" description="Disordered" evidence="1">
    <location>
        <begin position="610"/>
        <end position="707"/>
    </location>
</feature>
<feature type="compositionally biased region" description="Acidic residues" evidence="1">
    <location>
        <begin position="800"/>
        <end position="809"/>
    </location>
</feature>
<dbReference type="Proteomes" id="UP000503336">
    <property type="component" value="Chromosome"/>
</dbReference>
<feature type="compositionally biased region" description="Acidic residues" evidence="1">
    <location>
        <begin position="149"/>
        <end position="170"/>
    </location>
</feature>
<accession>A0A7L5BWE9</accession>
<dbReference type="PANTHER" id="PTHR34491">
    <property type="entry name" value="A-TYPE INCLUSION PROTEIN, PUTATIVE-RELATED"/>
    <property type="match status" value="1"/>
</dbReference>
<evidence type="ECO:0000313" key="3">
    <source>
        <dbReference type="EMBL" id="QIE56042.1"/>
    </source>
</evidence>
<feature type="compositionally biased region" description="Basic and acidic residues" evidence="1">
    <location>
        <begin position="94"/>
        <end position="106"/>
    </location>
</feature>
<feature type="region of interest" description="Disordered" evidence="1">
    <location>
        <begin position="1574"/>
        <end position="1608"/>
    </location>
</feature>
<feature type="compositionally biased region" description="Polar residues" evidence="1">
    <location>
        <begin position="721"/>
        <end position="734"/>
    </location>
</feature>
<gene>
    <name evidence="3" type="ORF">G5B40_11610</name>
</gene>
<feature type="compositionally biased region" description="Basic and acidic residues" evidence="1">
    <location>
        <begin position="749"/>
        <end position="770"/>
    </location>
</feature>
<dbReference type="Gene3D" id="3.40.570.10">
    <property type="entry name" value="Extracellular Endonuclease, subunit A"/>
    <property type="match status" value="1"/>
</dbReference>
<protein>
    <submittedName>
        <fullName evidence="3">DUF4157 domain-containing protein</fullName>
    </submittedName>
</protein>